<dbReference type="Proteomes" id="UP000579812">
    <property type="component" value="Unassembled WGS sequence"/>
</dbReference>
<sequence>MAIKGKNKCDAFASPVHNSHSRADFTHQLRGVQFTASSLESSTAIMVFTAHLRVLHGIILLSCVQSVVNENVDINTLSRIQRFFHRSYESAHGQYAVAINVPKTQCRRRFYPSEDNFLRNDQSDQVQPNSHNVYIGNEIITAGHRIIEGFHHAIVIFRQGERGRT</sequence>
<dbReference type="AlphaFoldDB" id="A0A7J6CAS5"/>
<organism evidence="1 2">
    <name type="scientific">Onychostoma macrolepis</name>
    <dbReference type="NCBI Taxonomy" id="369639"/>
    <lineage>
        <taxon>Eukaryota</taxon>
        <taxon>Metazoa</taxon>
        <taxon>Chordata</taxon>
        <taxon>Craniata</taxon>
        <taxon>Vertebrata</taxon>
        <taxon>Euteleostomi</taxon>
        <taxon>Actinopterygii</taxon>
        <taxon>Neopterygii</taxon>
        <taxon>Teleostei</taxon>
        <taxon>Ostariophysi</taxon>
        <taxon>Cypriniformes</taxon>
        <taxon>Cyprinidae</taxon>
        <taxon>Acrossocheilinae</taxon>
        <taxon>Onychostoma</taxon>
    </lineage>
</organism>
<gene>
    <name evidence="1" type="ORF">G5714_015396</name>
</gene>
<keyword evidence="2" id="KW-1185">Reference proteome</keyword>
<accession>A0A7J6CAS5</accession>
<proteinExistence type="predicted"/>
<reference evidence="1 2" key="1">
    <citation type="submission" date="2020-04" db="EMBL/GenBank/DDBJ databases">
        <title>Chromosome-level genome assembly of a cyprinid fish Onychostoma macrolepis by integration of Nanopore Sequencing, Bionano and Hi-C technology.</title>
        <authorList>
            <person name="Wang D."/>
        </authorList>
    </citation>
    <scope>NUCLEOTIDE SEQUENCE [LARGE SCALE GENOMIC DNA]</scope>
    <source>
        <strain evidence="1">SWU-2019</strain>
        <tissue evidence="1">Muscle</tissue>
    </source>
</reference>
<evidence type="ECO:0000313" key="1">
    <source>
        <dbReference type="EMBL" id="KAF4104409.1"/>
    </source>
</evidence>
<dbReference type="EMBL" id="JAAMOB010000015">
    <property type="protein sequence ID" value="KAF4104409.1"/>
    <property type="molecule type" value="Genomic_DNA"/>
</dbReference>
<name>A0A7J6CAS5_9TELE</name>
<evidence type="ECO:0000313" key="2">
    <source>
        <dbReference type="Proteomes" id="UP000579812"/>
    </source>
</evidence>
<protein>
    <submittedName>
        <fullName evidence="1">Uncharacterized protein</fullName>
    </submittedName>
</protein>
<comment type="caution">
    <text evidence="1">The sequence shown here is derived from an EMBL/GenBank/DDBJ whole genome shotgun (WGS) entry which is preliminary data.</text>
</comment>